<dbReference type="InterPro" id="IPR002156">
    <property type="entry name" value="RNaseH_domain"/>
</dbReference>
<organism evidence="2 3">
    <name type="scientific">Dillenia turbinata</name>
    <dbReference type="NCBI Taxonomy" id="194707"/>
    <lineage>
        <taxon>Eukaryota</taxon>
        <taxon>Viridiplantae</taxon>
        <taxon>Streptophyta</taxon>
        <taxon>Embryophyta</taxon>
        <taxon>Tracheophyta</taxon>
        <taxon>Spermatophyta</taxon>
        <taxon>Magnoliopsida</taxon>
        <taxon>eudicotyledons</taxon>
        <taxon>Gunneridae</taxon>
        <taxon>Pentapetalae</taxon>
        <taxon>Dilleniales</taxon>
        <taxon>Dilleniaceae</taxon>
        <taxon>Dillenia</taxon>
    </lineage>
</organism>
<protein>
    <submittedName>
        <fullName evidence="2">Ribonuclease H domain</fullName>
    </submittedName>
</protein>
<feature type="domain" description="RNase H type-1" evidence="1">
    <location>
        <begin position="36"/>
        <end position="100"/>
    </location>
</feature>
<dbReference type="EMBL" id="JBAMMX010000011">
    <property type="protein sequence ID" value="KAK6931680.1"/>
    <property type="molecule type" value="Genomic_DNA"/>
</dbReference>
<sequence>MAKKIKRLAHECSIAFAITKYSSLDQLRWVGLEMGGSRGKAGSLIRDHEGNWIVESSSIVECSNILATEIKGLWEGLMMAKRHNLKGVEDEADLADLVKMHMLREDNWYADKPAKMGMRGFSNVTSLDDPLSLIEDLLMEDARSFLHLRA</sequence>
<dbReference type="GO" id="GO:0004523">
    <property type="term" value="F:RNA-DNA hybrid ribonuclease activity"/>
    <property type="evidence" value="ECO:0007669"/>
    <property type="project" value="InterPro"/>
</dbReference>
<dbReference type="Proteomes" id="UP001370490">
    <property type="component" value="Unassembled WGS sequence"/>
</dbReference>
<comment type="caution">
    <text evidence="2">The sequence shown here is derived from an EMBL/GenBank/DDBJ whole genome shotgun (WGS) entry which is preliminary data.</text>
</comment>
<dbReference type="Pfam" id="PF13456">
    <property type="entry name" value="RVT_3"/>
    <property type="match status" value="1"/>
</dbReference>
<dbReference type="GO" id="GO:0003676">
    <property type="term" value="F:nucleic acid binding"/>
    <property type="evidence" value="ECO:0007669"/>
    <property type="project" value="InterPro"/>
</dbReference>
<accession>A0AAN8ZEA6</accession>
<evidence type="ECO:0000313" key="2">
    <source>
        <dbReference type="EMBL" id="KAK6931680.1"/>
    </source>
</evidence>
<reference evidence="2 3" key="1">
    <citation type="submission" date="2023-12" db="EMBL/GenBank/DDBJ databases">
        <title>A high-quality genome assembly for Dillenia turbinata (Dilleniales).</title>
        <authorList>
            <person name="Chanderbali A."/>
        </authorList>
    </citation>
    <scope>NUCLEOTIDE SEQUENCE [LARGE SCALE GENOMIC DNA]</scope>
    <source>
        <strain evidence="2">LSX21</strain>
        <tissue evidence="2">Leaf</tissue>
    </source>
</reference>
<dbReference type="PANTHER" id="PTHR47723">
    <property type="entry name" value="OS05G0353850 PROTEIN"/>
    <property type="match status" value="1"/>
</dbReference>
<dbReference type="AlphaFoldDB" id="A0AAN8ZEA6"/>
<proteinExistence type="predicted"/>
<gene>
    <name evidence="2" type="ORF">RJ641_003473</name>
</gene>
<evidence type="ECO:0000313" key="3">
    <source>
        <dbReference type="Proteomes" id="UP001370490"/>
    </source>
</evidence>
<name>A0AAN8ZEA6_9MAGN</name>
<keyword evidence="3" id="KW-1185">Reference proteome</keyword>
<dbReference type="PANTHER" id="PTHR47723:SF24">
    <property type="entry name" value="RNASE H TYPE-1 DOMAIN-CONTAINING PROTEIN"/>
    <property type="match status" value="1"/>
</dbReference>
<evidence type="ECO:0000259" key="1">
    <source>
        <dbReference type="Pfam" id="PF13456"/>
    </source>
</evidence>
<dbReference type="InterPro" id="IPR053151">
    <property type="entry name" value="RNase_H-like"/>
</dbReference>